<sequence length="115" mass="13024">MIAQEGAIFKHLGTIPEYKAIKPSFLKISYMNLNIDNFFLDFEFIDDTEEEDDDDDNGVGVDDELECKSFKLLVTCNRVFPTSNGFVANAAAKPDKEPLMNEFKNTFKLEELNGS</sequence>
<dbReference type="Proteomes" id="UP001165120">
    <property type="component" value="Unassembled WGS sequence"/>
</dbReference>
<dbReference type="AlphaFoldDB" id="A0A9W6T225"/>
<evidence type="ECO:0000313" key="1">
    <source>
        <dbReference type="EMBL" id="GME74306.1"/>
    </source>
</evidence>
<proteinExistence type="predicted"/>
<reference evidence="1" key="1">
    <citation type="submission" date="2023-04" db="EMBL/GenBank/DDBJ databases">
        <title>Candida boidinii NBRC 10035.</title>
        <authorList>
            <person name="Ichikawa N."/>
            <person name="Sato H."/>
            <person name="Tonouchi N."/>
        </authorList>
    </citation>
    <scope>NUCLEOTIDE SEQUENCE</scope>
    <source>
        <strain evidence="1">NBRC 10035</strain>
    </source>
</reference>
<accession>A0A9W6T225</accession>
<organism evidence="1 2">
    <name type="scientific">Candida boidinii</name>
    <name type="common">Yeast</name>
    <dbReference type="NCBI Taxonomy" id="5477"/>
    <lineage>
        <taxon>Eukaryota</taxon>
        <taxon>Fungi</taxon>
        <taxon>Dikarya</taxon>
        <taxon>Ascomycota</taxon>
        <taxon>Saccharomycotina</taxon>
        <taxon>Pichiomycetes</taxon>
        <taxon>Pichiales</taxon>
        <taxon>Pichiaceae</taxon>
        <taxon>Ogataea</taxon>
        <taxon>Ogataea/Candida clade</taxon>
    </lineage>
</organism>
<evidence type="ECO:0000313" key="2">
    <source>
        <dbReference type="Proteomes" id="UP001165120"/>
    </source>
</evidence>
<keyword evidence="2" id="KW-1185">Reference proteome</keyword>
<dbReference type="EMBL" id="BSXN01001742">
    <property type="protein sequence ID" value="GME74306.1"/>
    <property type="molecule type" value="Genomic_DNA"/>
</dbReference>
<protein>
    <submittedName>
        <fullName evidence="1">Unnamed protein product</fullName>
    </submittedName>
</protein>
<comment type="caution">
    <text evidence="1">The sequence shown here is derived from an EMBL/GenBank/DDBJ whole genome shotgun (WGS) entry which is preliminary data.</text>
</comment>
<name>A0A9W6T225_CANBO</name>
<gene>
    <name evidence="1" type="ORF">Cboi02_000436900</name>
</gene>